<keyword evidence="3" id="KW-1185">Reference proteome</keyword>
<dbReference type="EMBL" id="WEGJ01000005">
    <property type="protein sequence ID" value="MQY12137.1"/>
    <property type="molecule type" value="Genomic_DNA"/>
</dbReference>
<proteinExistence type="predicted"/>
<name>A0A7K0CF93_9ACTN</name>
<dbReference type="Pfam" id="PF13360">
    <property type="entry name" value="PQQ_2"/>
    <property type="match status" value="1"/>
</dbReference>
<sequence>MQGDAQSCRGRRRWAVAALVLVLAGAGFAAYEHRTRFHESVSGPYGAFPAPFGSGAPSAPSRVVRITDASAGTVVGGLSVHPLEDRVLARSRKQGVMTRDVRTGKVFWVYERSGTRVVGTATGDDYVVQWWDDGLLIAVDLRTGRPRWRVHTTGQGPQSEGLSVHGGRILAVAATGMAAYDAKDGTLLWGRRLPKGCQVSGRFSLAVGDVDTLNVEYCTRRQTVWGLDGRTGVVRWRLPYADHHTLAVVDDHTLAWGIDVPAVADVSGARPRIRELPRTELNTLYSQGVAAGGTGLIASVGSLGEADDVDARLIVRDPHDLRLRWSRKAAAGRRFGDPVVAGGRVYVVEQPPVDLLGDDSALPGPADLLVLDASSGALRHRRRLPHFPSPSLWDNTLVVWSADDGVVTLRWHRTAGSYTERLLVLAAPK</sequence>
<organism evidence="2 3">
    <name type="scientific">Streptomyces smaragdinus</name>
    <dbReference type="NCBI Taxonomy" id="2585196"/>
    <lineage>
        <taxon>Bacteria</taxon>
        <taxon>Bacillati</taxon>
        <taxon>Actinomycetota</taxon>
        <taxon>Actinomycetes</taxon>
        <taxon>Kitasatosporales</taxon>
        <taxon>Streptomycetaceae</taxon>
        <taxon>Streptomyces</taxon>
    </lineage>
</organism>
<evidence type="ECO:0000313" key="2">
    <source>
        <dbReference type="EMBL" id="MQY12137.1"/>
    </source>
</evidence>
<accession>A0A7K0CF93</accession>
<reference evidence="2 3" key="1">
    <citation type="submission" date="2019-10" db="EMBL/GenBank/DDBJ databases">
        <title>Streptomyces smaragdinus sp. nov. and Streptomyces fabii sp. nov., isolated from the gut of fungus growing-termite Macrotermes natalensis.</title>
        <authorList>
            <person name="Schwitalla J."/>
            <person name="Benndorf R."/>
            <person name="Martin K."/>
            <person name="De Beer W."/>
            <person name="Kaster A.-K."/>
            <person name="Vollmers J."/>
            <person name="Poulsen M."/>
            <person name="Beemelmanns C."/>
        </authorList>
    </citation>
    <scope>NUCLEOTIDE SEQUENCE [LARGE SCALE GENOMIC DNA]</scope>
    <source>
        <strain evidence="2 3">RB5</strain>
    </source>
</reference>
<dbReference type="SUPFAM" id="SSF50998">
    <property type="entry name" value="Quinoprotein alcohol dehydrogenase-like"/>
    <property type="match status" value="1"/>
</dbReference>
<dbReference type="InterPro" id="IPR015943">
    <property type="entry name" value="WD40/YVTN_repeat-like_dom_sf"/>
</dbReference>
<dbReference type="PANTHER" id="PTHR34512">
    <property type="entry name" value="CELL SURFACE PROTEIN"/>
    <property type="match status" value="1"/>
</dbReference>
<dbReference type="Gene3D" id="2.130.10.10">
    <property type="entry name" value="YVTN repeat-like/Quinoprotein amine dehydrogenase"/>
    <property type="match status" value="2"/>
</dbReference>
<dbReference type="AlphaFoldDB" id="A0A7K0CF93"/>
<evidence type="ECO:0000313" key="3">
    <source>
        <dbReference type="Proteomes" id="UP000466345"/>
    </source>
</evidence>
<dbReference type="OrthoDB" id="3983580at2"/>
<evidence type="ECO:0000259" key="1">
    <source>
        <dbReference type="Pfam" id="PF13360"/>
    </source>
</evidence>
<comment type="caution">
    <text evidence="2">The sequence shown here is derived from an EMBL/GenBank/DDBJ whole genome shotgun (WGS) entry which is preliminary data.</text>
</comment>
<dbReference type="InterPro" id="IPR011047">
    <property type="entry name" value="Quinoprotein_ADH-like_sf"/>
</dbReference>
<dbReference type="RefSeq" id="WP_153451495.1">
    <property type="nucleotide sequence ID" value="NZ_WEGJ01000005.1"/>
</dbReference>
<dbReference type="PANTHER" id="PTHR34512:SF30">
    <property type="entry name" value="OUTER MEMBRANE PROTEIN ASSEMBLY FACTOR BAMB"/>
    <property type="match status" value="1"/>
</dbReference>
<dbReference type="Proteomes" id="UP000466345">
    <property type="component" value="Unassembled WGS sequence"/>
</dbReference>
<feature type="domain" description="Pyrrolo-quinoline quinone repeat" evidence="1">
    <location>
        <begin position="121"/>
        <end position="244"/>
    </location>
</feature>
<gene>
    <name evidence="2" type="ORF">SRB5_22670</name>
</gene>
<protein>
    <recommendedName>
        <fullName evidence="1">Pyrrolo-quinoline quinone repeat domain-containing protein</fullName>
    </recommendedName>
</protein>
<dbReference type="InterPro" id="IPR002372">
    <property type="entry name" value="PQQ_rpt_dom"/>
</dbReference>